<keyword evidence="3" id="KW-0808">Transferase</keyword>
<proteinExistence type="predicted"/>
<dbReference type="Gene3D" id="3.40.50.2000">
    <property type="entry name" value="Glycogen Phosphorylase B"/>
    <property type="match status" value="2"/>
</dbReference>
<dbReference type="CDD" id="cd03811">
    <property type="entry name" value="GT4_GT28_WabH-like"/>
    <property type="match status" value="1"/>
</dbReference>
<feature type="domain" description="Glycosyl transferase family 1" evidence="1">
    <location>
        <begin position="200"/>
        <end position="342"/>
    </location>
</feature>
<dbReference type="OrthoDB" id="9792269at2"/>
<dbReference type="PANTHER" id="PTHR12526:SF638">
    <property type="entry name" value="SPORE COAT PROTEIN SA"/>
    <property type="match status" value="1"/>
</dbReference>
<evidence type="ECO:0000259" key="2">
    <source>
        <dbReference type="Pfam" id="PF13439"/>
    </source>
</evidence>
<evidence type="ECO:0000313" key="3">
    <source>
        <dbReference type="EMBL" id="VFP78549.1"/>
    </source>
</evidence>
<dbReference type="Proteomes" id="UP000294364">
    <property type="component" value="Chromosome"/>
</dbReference>
<dbReference type="PANTHER" id="PTHR12526">
    <property type="entry name" value="GLYCOSYLTRANSFERASE"/>
    <property type="match status" value="1"/>
</dbReference>
<accession>A0A451CYV2</accession>
<feature type="domain" description="Glycosyltransferase subfamily 4-like N-terminal" evidence="2">
    <location>
        <begin position="13"/>
        <end position="185"/>
    </location>
</feature>
<dbReference type="EMBL" id="LR217698">
    <property type="protein sequence ID" value="VFP78549.1"/>
    <property type="molecule type" value="Genomic_DNA"/>
</dbReference>
<dbReference type="Pfam" id="PF00534">
    <property type="entry name" value="Glycos_transf_1"/>
    <property type="match status" value="1"/>
</dbReference>
<dbReference type="InterPro" id="IPR001296">
    <property type="entry name" value="Glyco_trans_1"/>
</dbReference>
<name>A0A451CYV2_9GAMM</name>
<reference evidence="3 4" key="1">
    <citation type="submission" date="2019-02" db="EMBL/GenBank/DDBJ databases">
        <authorList>
            <person name="Manzano-Marin A."/>
            <person name="Manzano-Marin A."/>
        </authorList>
    </citation>
    <scope>NUCLEOTIDE SEQUENCE [LARGE SCALE GENOMIC DNA]</scope>
    <source>
        <strain evidence="3 4">ErCicurtihirsuta</strain>
    </source>
</reference>
<dbReference type="RefSeq" id="WP_157991878.1">
    <property type="nucleotide sequence ID" value="NZ_LR217698.1"/>
</dbReference>
<dbReference type="GO" id="GO:0016757">
    <property type="term" value="F:glycosyltransferase activity"/>
    <property type="evidence" value="ECO:0007669"/>
    <property type="project" value="InterPro"/>
</dbReference>
<dbReference type="AlphaFoldDB" id="A0A451CYV2"/>
<dbReference type="SUPFAM" id="SSF53756">
    <property type="entry name" value="UDP-Glycosyltransferase/glycogen phosphorylase"/>
    <property type="match status" value="1"/>
</dbReference>
<gene>
    <name evidence="3" type="ORF">ERCICURT3053_174</name>
</gene>
<organism evidence="3 4">
    <name type="scientific">Candidatus Erwinia haradaeae</name>
    <dbReference type="NCBI Taxonomy" id="1922217"/>
    <lineage>
        <taxon>Bacteria</taxon>
        <taxon>Pseudomonadati</taxon>
        <taxon>Pseudomonadota</taxon>
        <taxon>Gammaproteobacteria</taxon>
        <taxon>Enterobacterales</taxon>
        <taxon>Erwiniaceae</taxon>
        <taxon>Erwinia</taxon>
    </lineage>
</organism>
<sequence>MRILMIIDGLPGGGAEKVVLTLCQGMRILGHEISLLSLRNICYYPIPIGIGYQVLETLNHPFSWLRFLTKSQQQAYQLRQIIQKKEQNEGQFDLIFSHLHHTDRIVSSANLLSGKKIWYCVHSMLSTSYLNHRHGLSRWIKKRKIMKVYQGKNILAVSKAIEEDLIYNFSILPNQLAIIHNPFNISYILNQSNKHCNLPPKPYLIHVGRFHPTKRHDRLLEAYAQSNIPAFLVLVGTGNKKQVKKITELIEQLSISHKVILTGFQDNPYPLIKNAVMLILSSDSEGFGNVLVEALLCGTPVISTCCPGGPKEILTEAGEDRALTELNSNSLAKKMIETYLSPPPPLNIQKLIKYDLLPICKQYLNLVKINYKL</sequence>
<dbReference type="InterPro" id="IPR028098">
    <property type="entry name" value="Glyco_trans_4-like_N"/>
</dbReference>
<evidence type="ECO:0000313" key="4">
    <source>
        <dbReference type="Proteomes" id="UP000294364"/>
    </source>
</evidence>
<evidence type="ECO:0000259" key="1">
    <source>
        <dbReference type="Pfam" id="PF00534"/>
    </source>
</evidence>
<dbReference type="Pfam" id="PF13439">
    <property type="entry name" value="Glyco_transf_4"/>
    <property type="match status" value="1"/>
</dbReference>
<dbReference type="GO" id="GO:1901135">
    <property type="term" value="P:carbohydrate derivative metabolic process"/>
    <property type="evidence" value="ECO:0007669"/>
    <property type="project" value="UniProtKB-ARBA"/>
</dbReference>
<protein>
    <submittedName>
        <fullName evidence="3">Glycosyl transferase group 1 family protein</fullName>
    </submittedName>
</protein>